<gene>
    <name evidence="13 16" type="primary">atpF</name>
    <name evidence="16" type="ORF">G7084_01985</name>
</gene>
<organism evidence="16 17">
    <name type="scientific">Weissella coleopterorum</name>
    <dbReference type="NCBI Taxonomy" id="2714949"/>
    <lineage>
        <taxon>Bacteria</taxon>
        <taxon>Bacillati</taxon>
        <taxon>Bacillota</taxon>
        <taxon>Bacilli</taxon>
        <taxon>Lactobacillales</taxon>
        <taxon>Lactobacillaceae</taxon>
        <taxon>Weissella</taxon>
    </lineage>
</organism>
<dbReference type="RefSeq" id="WP_166009571.1">
    <property type="nucleotide sequence ID" value="NZ_CP049888.1"/>
</dbReference>
<evidence type="ECO:0000256" key="14">
    <source>
        <dbReference type="RuleBase" id="RU003848"/>
    </source>
</evidence>
<dbReference type="GO" id="GO:0012505">
    <property type="term" value="C:endomembrane system"/>
    <property type="evidence" value="ECO:0007669"/>
    <property type="project" value="UniProtKB-SubCell"/>
</dbReference>
<comment type="subunit">
    <text evidence="13">F-type ATPases have 2 components, F(1) - the catalytic core - and F(0) - the membrane proton channel. F(1) has five subunits: alpha(3), beta(3), gamma(1), delta(1), epsilon(1). F(0) has three main subunits: a(1), b(2) and c(10-14). The alpha and beta chains form an alternating ring which encloses part of the gamma chain. F(1) is attached to F(0) by a central stalk formed by the gamma and epsilon chains, while a peripheral stalk is formed by the delta and b chains.</text>
</comment>
<keyword evidence="10 13" id="KW-0066">ATP synthesis</keyword>
<keyword evidence="3 13" id="KW-1003">Cell membrane</keyword>
<feature type="transmembrane region" description="Helical" evidence="13">
    <location>
        <begin position="15"/>
        <end position="38"/>
    </location>
</feature>
<evidence type="ECO:0000313" key="17">
    <source>
        <dbReference type="Proteomes" id="UP000500741"/>
    </source>
</evidence>
<comment type="subcellular location">
    <subcellularLocation>
        <location evidence="13">Cell membrane</location>
        <topology evidence="13">Single-pass membrane protein</topology>
    </subcellularLocation>
    <subcellularLocation>
        <location evidence="12">Endomembrane system</location>
        <topology evidence="12">Single-pass membrane protein</topology>
    </subcellularLocation>
</comment>
<proteinExistence type="inferred from homology"/>
<dbReference type="PANTHER" id="PTHR33445">
    <property type="entry name" value="ATP SYNTHASE SUBUNIT B', CHLOROPLASTIC"/>
    <property type="match status" value="1"/>
</dbReference>
<evidence type="ECO:0000256" key="15">
    <source>
        <dbReference type="SAM" id="Coils"/>
    </source>
</evidence>
<evidence type="ECO:0000256" key="10">
    <source>
        <dbReference type="ARBA" id="ARBA00023310"/>
    </source>
</evidence>
<dbReference type="AlphaFoldDB" id="A0A6G8AZ17"/>
<dbReference type="Proteomes" id="UP000500741">
    <property type="component" value="Chromosome"/>
</dbReference>
<dbReference type="EMBL" id="CP049888">
    <property type="protein sequence ID" value="QIL50202.1"/>
    <property type="molecule type" value="Genomic_DNA"/>
</dbReference>
<dbReference type="PANTHER" id="PTHR33445:SF1">
    <property type="entry name" value="ATP SYNTHASE SUBUNIT B"/>
    <property type="match status" value="1"/>
</dbReference>
<evidence type="ECO:0000256" key="1">
    <source>
        <dbReference type="ARBA" id="ARBA00005513"/>
    </source>
</evidence>
<dbReference type="InterPro" id="IPR028987">
    <property type="entry name" value="ATP_synth_B-like_membr_sf"/>
</dbReference>
<dbReference type="KEGG" id="wco:G7084_01985"/>
<comment type="function">
    <text evidence="13">Component of the F(0) channel, it forms part of the peripheral stalk, linking F(1) to F(0).</text>
</comment>
<dbReference type="GO" id="GO:0046961">
    <property type="term" value="F:proton-transporting ATPase activity, rotational mechanism"/>
    <property type="evidence" value="ECO:0007669"/>
    <property type="project" value="TreeGrafter"/>
</dbReference>
<keyword evidence="5 13" id="KW-0812">Transmembrane</keyword>
<evidence type="ECO:0000256" key="7">
    <source>
        <dbReference type="ARBA" id="ARBA00022989"/>
    </source>
</evidence>
<dbReference type="GO" id="GO:0005886">
    <property type="term" value="C:plasma membrane"/>
    <property type="evidence" value="ECO:0007669"/>
    <property type="project" value="UniProtKB-SubCell"/>
</dbReference>
<evidence type="ECO:0000256" key="12">
    <source>
        <dbReference type="ARBA" id="ARBA00037847"/>
    </source>
</evidence>
<evidence type="ECO:0000256" key="8">
    <source>
        <dbReference type="ARBA" id="ARBA00023065"/>
    </source>
</evidence>
<sequence>MLNGILLVNASEQLALGNLVFVLLTFIVLLLCVGKFAWKPVTKMMQDRADKIANDLDSAENDKTEAAKLMSQRTEELQATQSQATTIINSAKDTASKRSDEILDEARENASSLKVKANAEIAQERTEAMASVKNDVAELSVTIAQKIIQKELKLDDQKALIDAYIGELEAK</sequence>
<evidence type="ECO:0000256" key="4">
    <source>
        <dbReference type="ARBA" id="ARBA00022547"/>
    </source>
</evidence>
<evidence type="ECO:0000256" key="3">
    <source>
        <dbReference type="ARBA" id="ARBA00022475"/>
    </source>
</evidence>
<dbReference type="InterPro" id="IPR002146">
    <property type="entry name" value="ATP_synth_b/b'su_bac/chlpt"/>
</dbReference>
<dbReference type="InterPro" id="IPR050059">
    <property type="entry name" value="ATP_synthase_B_chain"/>
</dbReference>
<dbReference type="GO" id="GO:0045259">
    <property type="term" value="C:proton-transporting ATP synthase complex"/>
    <property type="evidence" value="ECO:0007669"/>
    <property type="project" value="UniProtKB-KW"/>
</dbReference>
<comment type="function">
    <text evidence="11 13">F(1)F(0) ATP synthase produces ATP from ADP in the presence of a proton or sodium gradient. F-type ATPases consist of two structural domains, F(1) containing the extramembraneous catalytic core and F(0) containing the membrane proton channel, linked together by a central stalk and a peripheral stalk. During catalysis, ATP synthesis in the catalytic domain of F(1) is coupled via a rotary mechanism of the central stalk subunits to proton translocation.</text>
</comment>
<dbReference type="SUPFAM" id="SSF81573">
    <property type="entry name" value="F1F0 ATP synthase subunit B, membrane domain"/>
    <property type="match status" value="1"/>
</dbReference>
<evidence type="ECO:0000313" key="16">
    <source>
        <dbReference type="EMBL" id="QIL50202.1"/>
    </source>
</evidence>
<keyword evidence="9 13" id="KW-0472">Membrane</keyword>
<reference evidence="16 17" key="1">
    <citation type="submission" date="2020-03" db="EMBL/GenBank/DDBJ databases">
        <title>Weissella sp. nov., isolated from Cybister lewisianus.</title>
        <authorList>
            <person name="Hyun D.-W."/>
            <person name="Bae J.-W."/>
        </authorList>
    </citation>
    <scope>NUCLEOTIDE SEQUENCE [LARGE SCALE GENOMIC DNA]</scope>
    <source>
        <strain evidence="16 17">HDW19</strain>
    </source>
</reference>
<evidence type="ECO:0000256" key="6">
    <source>
        <dbReference type="ARBA" id="ARBA00022781"/>
    </source>
</evidence>
<keyword evidence="8 13" id="KW-0406">Ion transport</keyword>
<keyword evidence="15" id="KW-0175">Coiled coil</keyword>
<keyword evidence="4 13" id="KW-0138">CF(0)</keyword>
<evidence type="ECO:0000256" key="9">
    <source>
        <dbReference type="ARBA" id="ARBA00023136"/>
    </source>
</evidence>
<name>A0A6G8AZ17_9LACO</name>
<dbReference type="Gene3D" id="6.10.250.1580">
    <property type="match status" value="1"/>
</dbReference>
<keyword evidence="2 13" id="KW-0813">Transport</keyword>
<evidence type="ECO:0000256" key="5">
    <source>
        <dbReference type="ARBA" id="ARBA00022692"/>
    </source>
</evidence>
<accession>A0A6G8AZ17</accession>
<comment type="similarity">
    <text evidence="1 13 14">Belongs to the ATPase B chain family.</text>
</comment>
<dbReference type="Pfam" id="PF00430">
    <property type="entry name" value="ATP-synt_B"/>
    <property type="match status" value="1"/>
</dbReference>
<evidence type="ECO:0000256" key="11">
    <source>
        <dbReference type="ARBA" id="ARBA00025198"/>
    </source>
</evidence>
<evidence type="ECO:0000256" key="13">
    <source>
        <dbReference type="HAMAP-Rule" id="MF_01398"/>
    </source>
</evidence>
<keyword evidence="17" id="KW-1185">Reference proteome</keyword>
<evidence type="ECO:0000256" key="2">
    <source>
        <dbReference type="ARBA" id="ARBA00022448"/>
    </source>
</evidence>
<dbReference type="GO" id="GO:0046933">
    <property type="term" value="F:proton-transporting ATP synthase activity, rotational mechanism"/>
    <property type="evidence" value="ECO:0007669"/>
    <property type="project" value="UniProtKB-UniRule"/>
</dbReference>
<dbReference type="InterPro" id="IPR005864">
    <property type="entry name" value="ATP_synth_F0_bsu_bac"/>
</dbReference>
<keyword evidence="7 13" id="KW-1133">Transmembrane helix</keyword>
<dbReference type="HAMAP" id="MF_01398">
    <property type="entry name" value="ATP_synth_b_bprime"/>
    <property type="match status" value="1"/>
</dbReference>
<keyword evidence="6 13" id="KW-0375">Hydrogen ion transport</keyword>
<dbReference type="CDD" id="cd06503">
    <property type="entry name" value="ATP-synt_Fo_b"/>
    <property type="match status" value="1"/>
</dbReference>
<feature type="coiled-coil region" evidence="15">
    <location>
        <begin position="42"/>
        <end position="69"/>
    </location>
</feature>
<protein>
    <recommendedName>
        <fullName evidence="13">ATP synthase subunit b</fullName>
    </recommendedName>
    <alternativeName>
        <fullName evidence="13">ATP synthase F(0) sector subunit b</fullName>
    </alternativeName>
    <alternativeName>
        <fullName evidence="13">ATPase subunit I</fullName>
    </alternativeName>
    <alternativeName>
        <fullName evidence="13">F-type ATPase subunit b</fullName>
        <shortName evidence="13">F-ATPase subunit b</shortName>
    </alternativeName>
</protein>
<dbReference type="NCBIfam" id="TIGR01144">
    <property type="entry name" value="ATP_synt_b"/>
    <property type="match status" value="1"/>
</dbReference>